<proteinExistence type="predicted"/>
<dbReference type="AlphaFoldDB" id="A0A1M6MLD5"/>
<dbReference type="OrthoDB" id="2046097at2"/>
<dbReference type="RefSeq" id="WP_073273607.1">
    <property type="nucleotide sequence ID" value="NZ_FRAC01000007.1"/>
</dbReference>
<evidence type="ECO:0000313" key="1">
    <source>
        <dbReference type="EMBL" id="SHJ84190.1"/>
    </source>
</evidence>
<protein>
    <submittedName>
        <fullName evidence="1">Uncharacterized protein</fullName>
    </submittedName>
</protein>
<dbReference type="Proteomes" id="UP000184386">
    <property type="component" value="Unassembled WGS sequence"/>
</dbReference>
<accession>A0A1M6MLD5</accession>
<name>A0A1M6MLD5_9FIRM</name>
<dbReference type="EMBL" id="FRAC01000007">
    <property type="protein sequence ID" value="SHJ84190.1"/>
    <property type="molecule type" value="Genomic_DNA"/>
</dbReference>
<keyword evidence="2" id="KW-1185">Reference proteome</keyword>
<gene>
    <name evidence="1" type="ORF">SAMN02745136_01064</name>
</gene>
<reference evidence="1 2" key="1">
    <citation type="submission" date="2016-11" db="EMBL/GenBank/DDBJ databases">
        <authorList>
            <person name="Jaros S."/>
            <person name="Januszkiewicz K."/>
            <person name="Wedrychowicz H."/>
        </authorList>
    </citation>
    <scope>NUCLEOTIDE SEQUENCE [LARGE SCALE GENOMIC DNA]</scope>
    <source>
        <strain evidence="1 2">DSM 15929</strain>
    </source>
</reference>
<sequence>MEGIKEFINNTCADLNVILTVRENDNPGCIFRREEFCLHIGECKKVCFGNEFNPFLDCICACYCEFGQCASTELAVRKRGSAVDRFINNTPKIFFLNAGPSIVITSLHWCH</sequence>
<evidence type="ECO:0000313" key="2">
    <source>
        <dbReference type="Proteomes" id="UP000184386"/>
    </source>
</evidence>
<organism evidence="1 2">
    <name type="scientific">Anaerocolumna jejuensis DSM 15929</name>
    <dbReference type="NCBI Taxonomy" id="1121322"/>
    <lineage>
        <taxon>Bacteria</taxon>
        <taxon>Bacillati</taxon>
        <taxon>Bacillota</taxon>
        <taxon>Clostridia</taxon>
        <taxon>Lachnospirales</taxon>
        <taxon>Lachnospiraceae</taxon>
        <taxon>Anaerocolumna</taxon>
    </lineage>
</organism>